<organism evidence="6 7">
    <name type="scientific">Croceibacterium soli</name>
    <dbReference type="NCBI Taxonomy" id="1739690"/>
    <lineage>
        <taxon>Bacteria</taxon>
        <taxon>Pseudomonadati</taxon>
        <taxon>Pseudomonadota</taxon>
        <taxon>Alphaproteobacteria</taxon>
        <taxon>Sphingomonadales</taxon>
        <taxon>Erythrobacteraceae</taxon>
        <taxon>Croceibacterium</taxon>
    </lineage>
</organism>
<evidence type="ECO:0000256" key="1">
    <source>
        <dbReference type="ARBA" id="ARBA00023015"/>
    </source>
</evidence>
<evidence type="ECO:0000313" key="7">
    <source>
        <dbReference type="Proteomes" id="UP000469159"/>
    </source>
</evidence>
<keyword evidence="3" id="KW-0804">Transcription</keyword>
<name>A0A6I4USA3_9SPHN</name>
<keyword evidence="7" id="KW-1185">Reference proteome</keyword>
<dbReference type="RefSeq" id="WP_160745235.1">
    <property type="nucleotide sequence ID" value="NZ_WTYK01000001.1"/>
</dbReference>
<feature type="region of interest" description="Disordered" evidence="4">
    <location>
        <begin position="1"/>
        <end position="24"/>
    </location>
</feature>
<feature type="domain" description="HTH marR-type" evidence="5">
    <location>
        <begin position="31"/>
        <end position="168"/>
    </location>
</feature>
<evidence type="ECO:0000256" key="4">
    <source>
        <dbReference type="SAM" id="MobiDB-lite"/>
    </source>
</evidence>
<dbReference type="SMART" id="SM00347">
    <property type="entry name" value="HTH_MARR"/>
    <property type="match status" value="1"/>
</dbReference>
<keyword evidence="1" id="KW-0805">Transcription regulation</keyword>
<evidence type="ECO:0000256" key="3">
    <source>
        <dbReference type="ARBA" id="ARBA00023163"/>
    </source>
</evidence>
<dbReference type="PANTHER" id="PTHR33164:SF64">
    <property type="entry name" value="TRANSCRIPTIONAL REGULATOR SLYA"/>
    <property type="match status" value="1"/>
</dbReference>
<evidence type="ECO:0000313" key="6">
    <source>
        <dbReference type="EMBL" id="MXP40397.1"/>
    </source>
</evidence>
<dbReference type="GO" id="GO:0003677">
    <property type="term" value="F:DNA binding"/>
    <property type="evidence" value="ECO:0007669"/>
    <property type="project" value="UniProtKB-KW"/>
</dbReference>
<dbReference type="InterPro" id="IPR036390">
    <property type="entry name" value="WH_DNA-bd_sf"/>
</dbReference>
<dbReference type="InterPro" id="IPR000835">
    <property type="entry name" value="HTH_MarR-typ"/>
</dbReference>
<gene>
    <name evidence="6" type="ORF">GRI75_01895</name>
</gene>
<dbReference type="OrthoDB" id="582199at2"/>
<evidence type="ECO:0000256" key="2">
    <source>
        <dbReference type="ARBA" id="ARBA00023125"/>
    </source>
</evidence>
<dbReference type="PANTHER" id="PTHR33164">
    <property type="entry name" value="TRANSCRIPTIONAL REGULATOR, MARR FAMILY"/>
    <property type="match status" value="1"/>
</dbReference>
<comment type="caution">
    <text evidence="6">The sequence shown here is derived from an EMBL/GenBank/DDBJ whole genome shotgun (WGS) entry which is preliminary data.</text>
</comment>
<evidence type="ECO:0000259" key="5">
    <source>
        <dbReference type="PROSITE" id="PS50995"/>
    </source>
</evidence>
<dbReference type="PROSITE" id="PS50995">
    <property type="entry name" value="HTH_MARR_2"/>
    <property type="match status" value="1"/>
</dbReference>
<dbReference type="GO" id="GO:0006950">
    <property type="term" value="P:response to stress"/>
    <property type="evidence" value="ECO:0007669"/>
    <property type="project" value="TreeGrafter"/>
</dbReference>
<dbReference type="PROSITE" id="PS01117">
    <property type="entry name" value="HTH_MARR_1"/>
    <property type="match status" value="1"/>
</dbReference>
<dbReference type="Pfam" id="PF01047">
    <property type="entry name" value="MarR"/>
    <property type="match status" value="1"/>
</dbReference>
<dbReference type="PRINTS" id="PR00598">
    <property type="entry name" value="HTHMARR"/>
</dbReference>
<reference evidence="6 7" key="1">
    <citation type="submission" date="2019-12" db="EMBL/GenBank/DDBJ databases">
        <title>Genomic-based taxomic classification of the family Erythrobacteraceae.</title>
        <authorList>
            <person name="Xu L."/>
        </authorList>
    </citation>
    <scope>NUCLEOTIDE SEQUENCE [LARGE SCALE GENOMIC DNA]</scope>
    <source>
        <strain evidence="6 7">MCCC 1K02066</strain>
    </source>
</reference>
<sequence length="176" mass="19326">MTSTATARKPARKSKGESSFAAYSPGGMTPEIRFTVQLVLVARRWRSLLDEHLRRIDQSSARMEAMSAILASPPLSAQVDIAKRLRIEGPTLTRMLDTLEKDGLVERLPDPTDRRTNKLRLTPAGEKALADILEVVEALRARLVEGLPPEMIEQTNEFLGGLLAKLDTGLPARDGA</sequence>
<protein>
    <submittedName>
        <fullName evidence="6">MarR family transcriptional regulator</fullName>
    </submittedName>
</protein>
<keyword evidence="2" id="KW-0238">DNA-binding</keyword>
<dbReference type="SUPFAM" id="SSF46785">
    <property type="entry name" value="Winged helix' DNA-binding domain"/>
    <property type="match status" value="1"/>
</dbReference>
<dbReference type="InterPro" id="IPR023187">
    <property type="entry name" value="Tscrpt_reg_MarR-type_CS"/>
</dbReference>
<dbReference type="InterPro" id="IPR039422">
    <property type="entry name" value="MarR/SlyA-like"/>
</dbReference>
<dbReference type="InterPro" id="IPR036388">
    <property type="entry name" value="WH-like_DNA-bd_sf"/>
</dbReference>
<proteinExistence type="predicted"/>
<dbReference type="AlphaFoldDB" id="A0A6I4USA3"/>
<dbReference type="Gene3D" id="1.10.10.10">
    <property type="entry name" value="Winged helix-like DNA-binding domain superfamily/Winged helix DNA-binding domain"/>
    <property type="match status" value="1"/>
</dbReference>
<dbReference type="GO" id="GO:0003700">
    <property type="term" value="F:DNA-binding transcription factor activity"/>
    <property type="evidence" value="ECO:0007669"/>
    <property type="project" value="InterPro"/>
</dbReference>
<dbReference type="Proteomes" id="UP000469159">
    <property type="component" value="Unassembled WGS sequence"/>
</dbReference>
<accession>A0A6I4USA3</accession>
<dbReference type="EMBL" id="WTYK01000001">
    <property type="protein sequence ID" value="MXP40397.1"/>
    <property type="molecule type" value="Genomic_DNA"/>
</dbReference>